<gene>
    <name evidence="2" type="ORF">A5634_23145</name>
</gene>
<dbReference type="InterPro" id="IPR002575">
    <property type="entry name" value="Aminoglycoside_PTrfase"/>
</dbReference>
<evidence type="ECO:0000259" key="1">
    <source>
        <dbReference type="Pfam" id="PF01636"/>
    </source>
</evidence>
<organism evidence="2 3">
    <name type="scientific">Mycobacterium asiaticum</name>
    <dbReference type="NCBI Taxonomy" id="1790"/>
    <lineage>
        <taxon>Bacteria</taxon>
        <taxon>Bacillati</taxon>
        <taxon>Actinomycetota</taxon>
        <taxon>Actinomycetes</taxon>
        <taxon>Mycobacteriales</taxon>
        <taxon>Mycobacteriaceae</taxon>
        <taxon>Mycobacterium</taxon>
    </lineage>
</organism>
<feature type="domain" description="Aminoglycoside phosphotransferase" evidence="1">
    <location>
        <begin position="41"/>
        <end position="261"/>
    </location>
</feature>
<dbReference type="OrthoDB" id="3806873at2"/>
<dbReference type="CDD" id="cd05154">
    <property type="entry name" value="ACAD10_11_N-like"/>
    <property type="match status" value="1"/>
</dbReference>
<dbReference type="PANTHER" id="PTHR21310">
    <property type="entry name" value="AMINOGLYCOSIDE PHOSPHOTRANSFERASE-RELATED-RELATED"/>
    <property type="match status" value="1"/>
</dbReference>
<dbReference type="Proteomes" id="UP000093928">
    <property type="component" value="Unassembled WGS sequence"/>
</dbReference>
<keyword evidence="2" id="KW-0808">Transferase</keyword>
<dbReference type="InterPro" id="IPR041726">
    <property type="entry name" value="ACAD10_11_N"/>
</dbReference>
<proteinExistence type="predicted"/>
<dbReference type="GO" id="GO:0016740">
    <property type="term" value="F:transferase activity"/>
    <property type="evidence" value="ECO:0007669"/>
    <property type="project" value="UniProtKB-KW"/>
</dbReference>
<dbReference type="SUPFAM" id="SSF56112">
    <property type="entry name" value="Protein kinase-like (PK-like)"/>
    <property type="match status" value="1"/>
</dbReference>
<sequence>MAGLSLVQRDLDATRHQLARWFEHKFGETVDIGELRPANRAAGWSSVSLLFSVNGSREFVVRIPPTGGGIYAEYDLAAQTQTQLFLHDYGIATPSPIHFEPEESWLGSSFLVMPRIVGHTPSDTSYASRGWLHGAGIETQRRVHDSFLDTLAALTRVPVEQAPWLRRSQGVGNSGELAWWREYVEWATDRQVPDLIADAFDWLLRHQPDDPSELVVCWGDARLSNAIFDDDGRITGVLDWEQACLCPAETDFAWWLATRRQTMEVNGIEADPELPGFDSRARVIERFEEMIGRPLTALGWYEIFSMVRMGCCILRVQWLLRSIGQADHGLCRAPIMPAWAIAAISG</sequence>
<dbReference type="InterPro" id="IPR011009">
    <property type="entry name" value="Kinase-like_dom_sf"/>
</dbReference>
<reference evidence="2 3" key="1">
    <citation type="submission" date="2016-06" db="EMBL/GenBank/DDBJ databases">
        <authorList>
            <person name="Kjaerup R.B."/>
            <person name="Dalgaard T.S."/>
            <person name="Juul-Madsen H.R."/>
        </authorList>
    </citation>
    <scope>NUCLEOTIDE SEQUENCE [LARGE SCALE GENOMIC DNA]</scope>
    <source>
        <strain evidence="2 3">1165133.8</strain>
    </source>
</reference>
<protein>
    <submittedName>
        <fullName evidence="2">Aminoglycoside phosphotransferase</fullName>
    </submittedName>
</protein>
<dbReference type="Gene3D" id="3.90.1200.10">
    <property type="match status" value="1"/>
</dbReference>
<dbReference type="EMBL" id="LZLS01000097">
    <property type="protein sequence ID" value="OBK27409.1"/>
    <property type="molecule type" value="Genomic_DNA"/>
</dbReference>
<name>A0A1A3P2A9_MYCAS</name>
<dbReference type="Pfam" id="PF01636">
    <property type="entry name" value="APH"/>
    <property type="match status" value="1"/>
</dbReference>
<evidence type="ECO:0000313" key="3">
    <source>
        <dbReference type="Proteomes" id="UP000093928"/>
    </source>
</evidence>
<comment type="caution">
    <text evidence="2">The sequence shown here is derived from an EMBL/GenBank/DDBJ whole genome shotgun (WGS) entry which is preliminary data.</text>
</comment>
<dbReference type="InterPro" id="IPR051678">
    <property type="entry name" value="AGP_Transferase"/>
</dbReference>
<dbReference type="RefSeq" id="WP_065144055.1">
    <property type="nucleotide sequence ID" value="NZ_LZLS01000097.1"/>
</dbReference>
<dbReference type="AlphaFoldDB" id="A0A1A3P2A9"/>
<evidence type="ECO:0000313" key="2">
    <source>
        <dbReference type="EMBL" id="OBK27409.1"/>
    </source>
</evidence>
<dbReference type="Gene3D" id="3.30.200.20">
    <property type="entry name" value="Phosphorylase Kinase, domain 1"/>
    <property type="match status" value="1"/>
</dbReference>
<accession>A0A1A3P2A9</accession>